<evidence type="ECO:0000313" key="1">
    <source>
        <dbReference type="EMBL" id="KAK4430134.1"/>
    </source>
</evidence>
<reference evidence="1" key="2">
    <citation type="journal article" date="2024" name="Plant">
        <title>Genomic evolution and insights into agronomic trait innovations of Sesamum species.</title>
        <authorList>
            <person name="Miao H."/>
            <person name="Wang L."/>
            <person name="Qu L."/>
            <person name="Liu H."/>
            <person name="Sun Y."/>
            <person name="Le M."/>
            <person name="Wang Q."/>
            <person name="Wei S."/>
            <person name="Zheng Y."/>
            <person name="Lin W."/>
            <person name="Duan Y."/>
            <person name="Cao H."/>
            <person name="Xiong S."/>
            <person name="Wang X."/>
            <person name="Wei L."/>
            <person name="Li C."/>
            <person name="Ma Q."/>
            <person name="Ju M."/>
            <person name="Zhao R."/>
            <person name="Li G."/>
            <person name="Mu C."/>
            <person name="Tian Q."/>
            <person name="Mei H."/>
            <person name="Zhang T."/>
            <person name="Gao T."/>
            <person name="Zhang H."/>
        </authorList>
    </citation>
    <scope>NUCLEOTIDE SEQUENCE</scope>
    <source>
        <strain evidence="1">3651</strain>
    </source>
</reference>
<reference evidence="1" key="1">
    <citation type="submission" date="2020-06" db="EMBL/GenBank/DDBJ databases">
        <authorList>
            <person name="Li T."/>
            <person name="Hu X."/>
            <person name="Zhang T."/>
            <person name="Song X."/>
            <person name="Zhang H."/>
            <person name="Dai N."/>
            <person name="Sheng W."/>
            <person name="Hou X."/>
            <person name="Wei L."/>
        </authorList>
    </citation>
    <scope>NUCLEOTIDE SEQUENCE</scope>
    <source>
        <strain evidence="1">3651</strain>
        <tissue evidence="1">Leaf</tissue>
    </source>
</reference>
<name>A0AAE1YHF3_9LAMI</name>
<organism evidence="1 2">
    <name type="scientific">Sesamum alatum</name>
    <dbReference type="NCBI Taxonomy" id="300844"/>
    <lineage>
        <taxon>Eukaryota</taxon>
        <taxon>Viridiplantae</taxon>
        <taxon>Streptophyta</taxon>
        <taxon>Embryophyta</taxon>
        <taxon>Tracheophyta</taxon>
        <taxon>Spermatophyta</taxon>
        <taxon>Magnoliopsida</taxon>
        <taxon>eudicotyledons</taxon>
        <taxon>Gunneridae</taxon>
        <taxon>Pentapetalae</taxon>
        <taxon>asterids</taxon>
        <taxon>lamiids</taxon>
        <taxon>Lamiales</taxon>
        <taxon>Pedaliaceae</taxon>
        <taxon>Sesamum</taxon>
    </lineage>
</organism>
<proteinExistence type="predicted"/>
<comment type="caution">
    <text evidence="1">The sequence shown here is derived from an EMBL/GenBank/DDBJ whole genome shotgun (WGS) entry which is preliminary data.</text>
</comment>
<sequence length="119" mass="13350">MERNLGRAEKPEPISTIFHALWVDRLRGTVGVSCLSLRNWKGKKIKEEDGDADDGFECAVRVGLHGGGDFADDWAGLIRVHRFNSLLGCFLPERQGDFVMGFPAYGFLLKCVRLLLQLE</sequence>
<dbReference type="EMBL" id="JACGWO010000004">
    <property type="protein sequence ID" value="KAK4430134.1"/>
    <property type="molecule type" value="Genomic_DNA"/>
</dbReference>
<keyword evidence="2" id="KW-1185">Reference proteome</keyword>
<dbReference type="Proteomes" id="UP001293254">
    <property type="component" value="Unassembled WGS sequence"/>
</dbReference>
<dbReference type="AlphaFoldDB" id="A0AAE1YHF3"/>
<accession>A0AAE1YHF3</accession>
<gene>
    <name evidence="1" type="ORF">Salat_1314100</name>
</gene>
<protein>
    <submittedName>
        <fullName evidence="1">Uncharacterized protein</fullName>
    </submittedName>
</protein>
<evidence type="ECO:0000313" key="2">
    <source>
        <dbReference type="Proteomes" id="UP001293254"/>
    </source>
</evidence>